<gene>
    <name evidence="1" type="ORF">AAFF_G00253650</name>
</gene>
<sequence length="132" mass="14661">MGLKWYPHPEELHCIKGCEGGIPDLSPYPRFPIRPWATSTEPASATQHGSAPHARLLTFAAKTKTCENDVCVSPVFDFTPRPDGPLQTWEGVGRVRGCKVTFQSSAPGLNAARRCWRIIILSDGYLYDRTTM</sequence>
<dbReference type="Proteomes" id="UP001221898">
    <property type="component" value="Unassembled WGS sequence"/>
</dbReference>
<protein>
    <submittedName>
        <fullName evidence="1">Uncharacterized protein</fullName>
    </submittedName>
</protein>
<keyword evidence="2" id="KW-1185">Reference proteome</keyword>
<reference evidence="1" key="1">
    <citation type="journal article" date="2023" name="Science">
        <title>Genome structures resolve the early diversification of teleost fishes.</title>
        <authorList>
            <person name="Parey E."/>
            <person name="Louis A."/>
            <person name="Montfort J."/>
            <person name="Bouchez O."/>
            <person name="Roques C."/>
            <person name="Iampietro C."/>
            <person name="Lluch J."/>
            <person name="Castinel A."/>
            <person name="Donnadieu C."/>
            <person name="Desvignes T."/>
            <person name="Floi Bucao C."/>
            <person name="Jouanno E."/>
            <person name="Wen M."/>
            <person name="Mejri S."/>
            <person name="Dirks R."/>
            <person name="Jansen H."/>
            <person name="Henkel C."/>
            <person name="Chen W.J."/>
            <person name="Zahm M."/>
            <person name="Cabau C."/>
            <person name="Klopp C."/>
            <person name="Thompson A.W."/>
            <person name="Robinson-Rechavi M."/>
            <person name="Braasch I."/>
            <person name="Lecointre G."/>
            <person name="Bobe J."/>
            <person name="Postlethwait J.H."/>
            <person name="Berthelot C."/>
            <person name="Roest Crollius H."/>
            <person name="Guiguen Y."/>
        </authorList>
    </citation>
    <scope>NUCLEOTIDE SEQUENCE</scope>
    <source>
        <strain evidence="1">NC1722</strain>
    </source>
</reference>
<comment type="caution">
    <text evidence="1">The sequence shown here is derived from an EMBL/GenBank/DDBJ whole genome shotgun (WGS) entry which is preliminary data.</text>
</comment>
<dbReference type="EMBL" id="JAINUG010000034">
    <property type="protein sequence ID" value="KAJ8408730.1"/>
    <property type="molecule type" value="Genomic_DNA"/>
</dbReference>
<name>A0AAD7SU89_9TELE</name>
<evidence type="ECO:0000313" key="1">
    <source>
        <dbReference type="EMBL" id="KAJ8408730.1"/>
    </source>
</evidence>
<dbReference type="AlphaFoldDB" id="A0AAD7SU89"/>
<proteinExistence type="predicted"/>
<accession>A0AAD7SU89</accession>
<organism evidence="1 2">
    <name type="scientific">Aldrovandia affinis</name>
    <dbReference type="NCBI Taxonomy" id="143900"/>
    <lineage>
        <taxon>Eukaryota</taxon>
        <taxon>Metazoa</taxon>
        <taxon>Chordata</taxon>
        <taxon>Craniata</taxon>
        <taxon>Vertebrata</taxon>
        <taxon>Euteleostomi</taxon>
        <taxon>Actinopterygii</taxon>
        <taxon>Neopterygii</taxon>
        <taxon>Teleostei</taxon>
        <taxon>Notacanthiformes</taxon>
        <taxon>Halosauridae</taxon>
        <taxon>Aldrovandia</taxon>
    </lineage>
</organism>
<evidence type="ECO:0000313" key="2">
    <source>
        <dbReference type="Proteomes" id="UP001221898"/>
    </source>
</evidence>